<keyword evidence="2" id="KW-0255">Endonuclease</keyword>
<dbReference type="InterPro" id="IPR002071">
    <property type="entry name" value="Thermonucl_AS"/>
</dbReference>
<name>A0A265NFD5_9BACI</name>
<dbReference type="GO" id="GO:0003676">
    <property type="term" value="F:nucleic acid binding"/>
    <property type="evidence" value="ECO:0007669"/>
    <property type="project" value="InterPro"/>
</dbReference>
<feature type="region of interest" description="Disordered" evidence="4">
    <location>
        <begin position="203"/>
        <end position="275"/>
    </location>
</feature>
<sequence length="275" mass="30278">MASIILTACTAESGGSNQAEQENDQKAEESTENNKDKNAGVTKKEKPSSQSNEAVHAESAQVARVVDGDTIKVTVNGKEETVRMLLVDTPETKHPSKPVQPFGPEASSFAKNKLSGKQVELEYDGPKYDKYERLLAYVWVDGKMFNQLLLEEGLARLAYVYDPPYTHFKEYMKAQNRAKTAEMGIWSKDGYVRDEGFYYQNKSVSNGSSSSSEKNTADSACSGLLYDPNGPDRDCSDFDTQQQAQDFFEAAGGPANDPHRLDGNDNDGKVCETLP</sequence>
<dbReference type="GO" id="GO:0004519">
    <property type="term" value="F:endonuclease activity"/>
    <property type="evidence" value="ECO:0007669"/>
    <property type="project" value="UniProtKB-KW"/>
</dbReference>
<dbReference type="SMART" id="SM00318">
    <property type="entry name" value="SNc"/>
    <property type="match status" value="1"/>
</dbReference>
<evidence type="ECO:0000259" key="5">
    <source>
        <dbReference type="PROSITE" id="PS50830"/>
    </source>
</evidence>
<keyword evidence="3" id="KW-0378">Hydrolase</keyword>
<keyword evidence="1" id="KW-0540">Nuclease</keyword>
<feature type="compositionally biased region" description="Low complexity" evidence="4">
    <location>
        <begin position="203"/>
        <end position="212"/>
    </location>
</feature>
<dbReference type="PROSITE" id="PS01123">
    <property type="entry name" value="TNASE_1"/>
    <property type="match status" value="1"/>
</dbReference>
<dbReference type="InterPro" id="IPR035437">
    <property type="entry name" value="SNase_OB-fold_sf"/>
</dbReference>
<dbReference type="AlphaFoldDB" id="A0A265NFD5"/>
<keyword evidence="7" id="KW-1185">Reference proteome</keyword>
<dbReference type="PROSITE" id="PS50830">
    <property type="entry name" value="TNASE_3"/>
    <property type="match status" value="1"/>
</dbReference>
<dbReference type="PANTHER" id="PTHR12302">
    <property type="entry name" value="EBNA2 BINDING PROTEIN P100"/>
    <property type="match status" value="1"/>
</dbReference>
<comment type="caution">
    <text evidence="6">The sequence shown here is derived from an EMBL/GenBank/DDBJ whole genome shotgun (WGS) entry which is preliminary data.</text>
</comment>
<evidence type="ECO:0000256" key="3">
    <source>
        <dbReference type="ARBA" id="ARBA00022801"/>
    </source>
</evidence>
<dbReference type="OrthoDB" id="4376109at2"/>
<evidence type="ECO:0000313" key="7">
    <source>
        <dbReference type="Proteomes" id="UP000216498"/>
    </source>
</evidence>
<dbReference type="Gene3D" id="2.40.50.90">
    <property type="match status" value="1"/>
</dbReference>
<dbReference type="InterPro" id="IPR016071">
    <property type="entry name" value="Staphylococal_nuclease_OB-fold"/>
</dbReference>
<feature type="compositionally biased region" description="Low complexity" evidence="4">
    <location>
        <begin position="238"/>
        <end position="251"/>
    </location>
</feature>
<feature type="compositionally biased region" description="Basic and acidic residues" evidence="4">
    <location>
        <begin position="23"/>
        <end position="47"/>
    </location>
</feature>
<accession>A0A265NFD5</accession>
<proteinExistence type="predicted"/>
<reference evidence="6 7" key="1">
    <citation type="submission" date="2017-08" db="EMBL/GenBank/DDBJ databases">
        <title>Virgibacillus indicus sp. nov. and Virgibacillus profoundi sp. nov, two moderately halophilic bacteria isolated from marine sediment by using the Microfluidic Streak Plate.</title>
        <authorList>
            <person name="Xu B."/>
            <person name="Hu B."/>
            <person name="Wang J."/>
            <person name="Zhu Y."/>
            <person name="Huang L."/>
            <person name="Du W."/>
            <person name="Huang Y."/>
        </authorList>
    </citation>
    <scope>NUCLEOTIDE SEQUENCE [LARGE SCALE GENOMIC DNA]</scope>
    <source>
        <strain evidence="6 7">IO3-P2-C2</strain>
    </source>
</reference>
<organism evidence="6 7">
    <name type="scientific">Virgibacillus indicus</name>
    <dbReference type="NCBI Taxonomy" id="2024554"/>
    <lineage>
        <taxon>Bacteria</taxon>
        <taxon>Bacillati</taxon>
        <taxon>Bacillota</taxon>
        <taxon>Bacilli</taxon>
        <taxon>Bacillales</taxon>
        <taxon>Bacillaceae</taxon>
        <taxon>Virgibacillus</taxon>
    </lineage>
</organism>
<evidence type="ECO:0000313" key="6">
    <source>
        <dbReference type="EMBL" id="OZU90693.1"/>
    </source>
</evidence>
<feature type="region of interest" description="Disordered" evidence="4">
    <location>
        <begin position="1"/>
        <end position="61"/>
    </location>
</feature>
<gene>
    <name evidence="6" type="ORF">CIL03_05430</name>
</gene>
<feature type="domain" description="TNase-like" evidence="5">
    <location>
        <begin position="56"/>
        <end position="188"/>
    </location>
</feature>
<dbReference type="GO" id="GO:0016787">
    <property type="term" value="F:hydrolase activity"/>
    <property type="evidence" value="ECO:0007669"/>
    <property type="project" value="UniProtKB-KW"/>
</dbReference>
<dbReference type="CDD" id="cd00175">
    <property type="entry name" value="SNc"/>
    <property type="match status" value="1"/>
</dbReference>
<evidence type="ECO:0000256" key="4">
    <source>
        <dbReference type="SAM" id="MobiDB-lite"/>
    </source>
</evidence>
<evidence type="ECO:0000256" key="1">
    <source>
        <dbReference type="ARBA" id="ARBA00022722"/>
    </source>
</evidence>
<dbReference type="Pfam" id="PF00565">
    <property type="entry name" value="SNase"/>
    <property type="match status" value="1"/>
</dbReference>
<feature type="compositionally biased region" description="Basic and acidic residues" evidence="4">
    <location>
        <begin position="257"/>
        <end position="275"/>
    </location>
</feature>
<evidence type="ECO:0000256" key="2">
    <source>
        <dbReference type="ARBA" id="ARBA00022759"/>
    </source>
</evidence>
<dbReference type="EMBL" id="NPMS01000001">
    <property type="protein sequence ID" value="OZU90693.1"/>
    <property type="molecule type" value="Genomic_DNA"/>
</dbReference>
<dbReference type="SUPFAM" id="SSF50199">
    <property type="entry name" value="Staphylococcal nuclease"/>
    <property type="match status" value="1"/>
</dbReference>
<protein>
    <recommendedName>
        <fullName evidence="5">TNase-like domain-containing protein</fullName>
    </recommendedName>
</protein>
<dbReference type="Proteomes" id="UP000216498">
    <property type="component" value="Unassembled WGS sequence"/>
</dbReference>
<dbReference type="PANTHER" id="PTHR12302:SF3">
    <property type="entry name" value="SERINE_THREONINE-PROTEIN KINASE 31"/>
    <property type="match status" value="1"/>
</dbReference>